<keyword evidence="6 9" id="KW-0472">Membrane</keyword>
<evidence type="ECO:0000259" key="10">
    <source>
        <dbReference type="PROSITE" id="PS50893"/>
    </source>
</evidence>
<dbReference type="SUPFAM" id="SSF90123">
    <property type="entry name" value="ABC transporter transmembrane region"/>
    <property type="match status" value="1"/>
</dbReference>
<dbReference type="InterPro" id="IPR036640">
    <property type="entry name" value="ABC1_TM_sf"/>
</dbReference>
<evidence type="ECO:0000313" key="13">
    <source>
        <dbReference type="Proteomes" id="UP000007029"/>
    </source>
</evidence>
<evidence type="ECO:0000313" key="12">
    <source>
        <dbReference type="EMBL" id="ABG31579.1"/>
    </source>
</evidence>
<feature type="transmembrane region" description="Helical" evidence="9">
    <location>
        <begin position="185"/>
        <end position="212"/>
    </location>
</feature>
<dbReference type="InterPro" id="IPR003593">
    <property type="entry name" value="AAA+_ATPase"/>
</dbReference>
<evidence type="ECO:0000256" key="8">
    <source>
        <dbReference type="SAM" id="MobiDB-lite"/>
    </source>
</evidence>
<protein>
    <submittedName>
        <fullName evidence="12">ABC transporter, ATP-binding protein, putative</fullName>
    </submittedName>
</protein>
<dbReference type="CDD" id="cd18575">
    <property type="entry name" value="ABC_6TM_bac_exporter_ABCB8_10_like"/>
    <property type="match status" value="1"/>
</dbReference>
<dbReference type="InterPro" id="IPR011918">
    <property type="entry name" value="ABC_MsbA_ATP-bd"/>
</dbReference>
<dbReference type="PROSITE" id="PS50893">
    <property type="entry name" value="ABC_TRANSPORTER_2"/>
    <property type="match status" value="1"/>
</dbReference>
<comment type="subcellular location">
    <subcellularLocation>
        <location evidence="1">Cell membrane</location>
        <topology evidence="1">Multi-pass membrane protein</topology>
    </subcellularLocation>
</comment>
<dbReference type="PROSITE" id="PS00211">
    <property type="entry name" value="ABC_TRANSPORTER_1"/>
    <property type="match status" value="1"/>
</dbReference>
<keyword evidence="3" id="KW-0547">Nucleotide-binding</keyword>
<feature type="transmembrane region" description="Helical" evidence="9">
    <location>
        <begin position="118"/>
        <end position="139"/>
    </location>
</feature>
<dbReference type="Proteomes" id="UP000007029">
    <property type="component" value="Chromosome"/>
</dbReference>
<feature type="region of interest" description="Disordered" evidence="8">
    <location>
        <begin position="33"/>
        <end position="59"/>
    </location>
</feature>
<keyword evidence="5 9" id="KW-1133">Transmembrane helix</keyword>
<dbReference type="PANTHER" id="PTHR43394">
    <property type="entry name" value="ATP-DEPENDENT PERMEASE MDL1, MITOCHONDRIAL"/>
    <property type="match status" value="1"/>
</dbReference>
<organism evidence="12 13">
    <name type="scientific">Roseobacter denitrificans (strain ATCC 33942 / OCh 114)</name>
    <name type="common">Erythrobacter sp. (strain OCh 114)</name>
    <name type="synonym">Roseobacter denitrificans</name>
    <dbReference type="NCBI Taxonomy" id="375451"/>
    <lineage>
        <taxon>Bacteria</taxon>
        <taxon>Pseudomonadati</taxon>
        <taxon>Pseudomonadota</taxon>
        <taxon>Alphaproteobacteria</taxon>
        <taxon>Rhodobacterales</taxon>
        <taxon>Roseobacteraceae</taxon>
        <taxon>Roseobacter</taxon>
    </lineage>
</organism>
<dbReference type="HOGENOM" id="CLU_000604_84_3_5"/>
<keyword evidence="2 9" id="KW-0812">Transmembrane</keyword>
<dbReference type="PROSITE" id="PS50929">
    <property type="entry name" value="ABC_TM1F"/>
    <property type="match status" value="1"/>
</dbReference>
<keyword evidence="4 12" id="KW-0067">ATP-binding</keyword>
<comment type="function">
    <text evidence="7">Part of an ABC transporter complex. Transmembrane domains (TMD) form a pore in the inner membrane and the ATP-binding domain (NBD) is responsible for energy generation.</text>
</comment>
<dbReference type="KEGG" id="rde:RD1_1973"/>
<dbReference type="GO" id="GO:0005886">
    <property type="term" value="C:plasma membrane"/>
    <property type="evidence" value="ECO:0007669"/>
    <property type="project" value="UniProtKB-SubCell"/>
</dbReference>
<dbReference type="GO" id="GO:0005524">
    <property type="term" value="F:ATP binding"/>
    <property type="evidence" value="ECO:0007669"/>
    <property type="project" value="UniProtKB-KW"/>
</dbReference>
<evidence type="ECO:0000256" key="6">
    <source>
        <dbReference type="ARBA" id="ARBA00023136"/>
    </source>
</evidence>
<keyword evidence="13" id="KW-1185">Reference proteome</keyword>
<sequence>MRCFRRDWLRKFVSCRHRHLDAASCASHHRRRHHEGQFMARPTPPVPGAPGQTEEREKSKKLGSLKALFPFLRPYRPLLFAALSALVVTAVLSLTLPLAVRRVVDNFYTKDAQTLDLYFAAALGIAGLLAVGTGLRYLLVTRLGERVVADIRKAVFDRVIGMSPAFYEKIMTGEVLSRITTDTTLILSVISSSVSIALRNLLIFIGGLALMLFTSAKLTAMVLLIVPAVVVPILVLGRKLRVLSRENQDWIAASSGNASEGLSAVQTVQAFTHERASRAKFSEFTELSYDAARRRVNTRAVMTVIVIFLVFSGIVGVLWIGARDVRAGDMTQGALVQFVIYAVMVAGGVAALSEIWGELQRASGATERLVELLQTEDTVVDPITPRTLPSPVVGRLAFDDVTFAYPSRPDTKALENVSLAIEPGETVAFVGPSGAGKTTIIQMLLRFYDPSSGRILLDGVDLAELRRDDFRKYIAVVPQDPIIFAASARENIRFGRPDASDAEIEAAAQAAAAHDFIAALPDGYDSYLGERGVMLSGGQKQRIAIARAILRDAPVLLLDEATSALDAESERAVQSAVDTLSQGRTTLIVAHRLATVKKADRIVVLDQGRVVATGPHDQLVSEGGLYARLAKLQFTEGIAAE</sequence>
<evidence type="ECO:0000256" key="2">
    <source>
        <dbReference type="ARBA" id="ARBA00022692"/>
    </source>
</evidence>
<gene>
    <name evidence="12" type="ordered locus">RD1_1973</name>
</gene>
<feature type="domain" description="ABC transmembrane type-1" evidence="11">
    <location>
        <begin position="80"/>
        <end position="361"/>
    </location>
</feature>
<proteinExistence type="predicted"/>
<dbReference type="GO" id="GO:0090374">
    <property type="term" value="P:oligopeptide export from mitochondrion"/>
    <property type="evidence" value="ECO:0007669"/>
    <property type="project" value="TreeGrafter"/>
</dbReference>
<dbReference type="InterPro" id="IPR017871">
    <property type="entry name" value="ABC_transporter-like_CS"/>
</dbReference>
<feature type="transmembrane region" description="Helical" evidence="9">
    <location>
        <begin position="218"/>
        <end position="237"/>
    </location>
</feature>
<dbReference type="SMART" id="SM00382">
    <property type="entry name" value="AAA"/>
    <property type="match status" value="1"/>
</dbReference>
<dbReference type="InterPro" id="IPR027417">
    <property type="entry name" value="P-loop_NTPase"/>
</dbReference>
<name>Q168L4_ROSDO</name>
<evidence type="ECO:0000256" key="9">
    <source>
        <dbReference type="SAM" id="Phobius"/>
    </source>
</evidence>
<dbReference type="InterPro" id="IPR011527">
    <property type="entry name" value="ABC1_TM_dom"/>
</dbReference>
<dbReference type="FunFam" id="3.40.50.300:FF:000218">
    <property type="entry name" value="Multidrug ABC transporter ATP-binding protein"/>
    <property type="match status" value="1"/>
</dbReference>
<dbReference type="Gene3D" id="1.20.1560.10">
    <property type="entry name" value="ABC transporter type 1, transmembrane domain"/>
    <property type="match status" value="1"/>
</dbReference>
<dbReference type="STRING" id="375451.RD1_1973"/>
<dbReference type="AlphaFoldDB" id="Q168L4"/>
<dbReference type="GO" id="GO:0016887">
    <property type="term" value="F:ATP hydrolysis activity"/>
    <property type="evidence" value="ECO:0007669"/>
    <property type="project" value="InterPro"/>
</dbReference>
<evidence type="ECO:0000256" key="1">
    <source>
        <dbReference type="ARBA" id="ARBA00004651"/>
    </source>
</evidence>
<reference evidence="12 13" key="1">
    <citation type="journal article" date="2007" name="J. Bacteriol.">
        <title>The complete genome sequence of Roseobacter denitrificans reveals a mixotrophic rather than photosynthetic metabolism.</title>
        <authorList>
            <person name="Swingley W.D."/>
            <person name="Sadekar S."/>
            <person name="Mastrian S.D."/>
            <person name="Matthies H.J."/>
            <person name="Hao J."/>
            <person name="Ramos H."/>
            <person name="Acharya C.R."/>
            <person name="Conrad A.L."/>
            <person name="Taylor H.L."/>
            <person name="Dejesa L.C."/>
            <person name="Shah M.K."/>
            <person name="O'huallachain M.E."/>
            <person name="Lince M.T."/>
            <person name="Blankenship R.E."/>
            <person name="Beatty J.T."/>
            <person name="Touchman J.W."/>
        </authorList>
    </citation>
    <scope>NUCLEOTIDE SEQUENCE [LARGE SCALE GENOMIC DNA]</scope>
    <source>
        <strain evidence="13">ATCC 33942 / OCh 114</strain>
    </source>
</reference>
<dbReference type="Gene3D" id="3.40.50.300">
    <property type="entry name" value="P-loop containing nucleotide triphosphate hydrolases"/>
    <property type="match status" value="1"/>
</dbReference>
<evidence type="ECO:0000256" key="3">
    <source>
        <dbReference type="ARBA" id="ARBA00022741"/>
    </source>
</evidence>
<dbReference type="GO" id="GO:0015421">
    <property type="term" value="F:ABC-type oligopeptide transporter activity"/>
    <property type="evidence" value="ECO:0007669"/>
    <property type="project" value="TreeGrafter"/>
</dbReference>
<feature type="domain" description="ABC transporter" evidence="10">
    <location>
        <begin position="396"/>
        <end position="632"/>
    </location>
</feature>
<dbReference type="SUPFAM" id="SSF52540">
    <property type="entry name" value="P-loop containing nucleoside triphosphate hydrolases"/>
    <property type="match status" value="1"/>
</dbReference>
<dbReference type="InterPro" id="IPR039421">
    <property type="entry name" value="Type_1_exporter"/>
</dbReference>
<evidence type="ECO:0000256" key="5">
    <source>
        <dbReference type="ARBA" id="ARBA00022989"/>
    </source>
</evidence>
<dbReference type="EMBL" id="CP000362">
    <property type="protein sequence ID" value="ABG31579.1"/>
    <property type="molecule type" value="Genomic_DNA"/>
</dbReference>
<evidence type="ECO:0000256" key="7">
    <source>
        <dbReference type="ARBA" id="ARBA00024725"/>
    </source>
</evidence>
<dbReference type="eggNOG" id="COG1132">
    <property type="taxonomic scope" value="Bacteria"/>
</dbReference>
<accession>Q168L4</accession>
<feature type="transmembrane region" description="Helical" evidence="9">
    <location>
        <begin position="78"/>
        <end position="98"/>
    </location>
</feature>
<dbReference type="Pfam" id="PF00664">
    <property type="entry name" value="ABC_membrane"/>
    <property type="match status" value="1"/>
</dbReference>
<feature type="transmembrane region" description="Helical" evidence="9">
    <location>
        <begin position="300"/>
        <end position="322"/>
    </location>
</feature>
<dbReference type="NCBIfam" id="TIGR02204">
    <property type="entry name" value="MsbA_rel"/>
    <property type="match status" value="1"/>
</dbReference>
<dbReference type="InterPro" id="IPR003439">
    <property type="entry name" value="ABC_transporter-like_ATP-bd"/>
</dbReference>
<dbReference type="Pfam" id="PF00005">
    <property type="entry name" value="ABC_tran"/>
    <property type="match status" value="1"/>
</dbReference>
<evidence type="ECO:0000259" key="11">
    <source>
        <dbReference type="PROSITE" id="PS50929"/>
    </source>
</evidence>
<evidence type="ECO:0000256" key="4">
    <source>
        <dbReference type="ARBA" id="ARBA00022840"/>
    </source>
</evidence>
<dbReference type="PANTHER" id="PTHR43394:SF1">
    <property type="entry name" value="ATP-BINDING CASSETTE SUB-FAMILY B MEMBER 10, MITOCHONDRIAL"/>
    <property type="match status" value="1"/>
</dbReference>
<feature type="transmembrane region" description="Helical" evidence="9">
    <location>
        <begin position="334"/>
        <end position="352"/>
    </location>
</feature>